<dbReference type="GO" id="GO:0003700">
    <property type="term" value="F:DNA-binding transcription factor activity"/>
    <property type="evidence" value="ECO:0007669"/>
    <property type="project" value="InterPro"/>
</dbReference>
<name>A0A2G5ECV2_AQUCA</name>
<evidence type="ECO:0000256" key="3">
    <source>
        <dbReference type="ARBA" id="ARBA00023242"/>
    </source>
</evidence>
<gene>
    <name evidence="7" type="ORF">AQUCO_00900165v1</name>
</gene>
<dbReference type="NCBIfam" id="TIGR01557">
    <property type="entry name" value="myb_SHAQKYF"/>
    <property type="match status" value="1"/>
</dbReference>
<dbReference type="STRING" id="218851.A0A2G5ECV2"/>
<dbReference type="FunFam" id="1.10.10.60:FF:000002">
    <property type="entry name" value="Myb family transcription factor"/>
    <property type="match status" value="1"/>
</dbReference>
<dbReference type="PANTHER" id="PTHR31499">
    <property type="entry name" value="MYB FAMILY TRANSCRIPTION FACTOR PHL11"/>
    <property type="match status" value="1"/>
</dbReference>
<dbReference type="Proteomes" id="UP000230069">
    <property type="component" value="Unassembled WGS sequence"/>
</dbReference>
<protein>
    <submittedName>
        <fullName evidence="7">Uncharacterized protein</fullName>
    </submittedName>
</protein>
<evidence type="ECO:0000256" key="1">
    <source>
        <dbReference type="ARBA" id="ARBA00023015"/>
    </source>
</evidence>
<feature type="domain" description="MYB-CC type transcription factor LHEQLE-containing" evidence="6">
    <location>
        <begin position="316"/>
        <end position="361"/>
    </location>
</feature>
<feature type="domain" description="Myb-like" evidence="5">
    <location>
        <begin position="235"/>
        <end position="284"/>
    </location>
</feature>
<dbReference type="InterPro" id="IPR046955">
    <property type="entry name" value="PHR1-like"/>
</dbReference>
<dbReference type="GO" id="GO:0003677">
    <property type="term" value="F:DNA binding"/>
    <property type="evidence" value="ECO:0007669"/>
    <property type="project" value="InterPro"/>
</dbReference>
<keyword evidence="8" id="KW-1185">Reference proteome</keyword>
<dbReference type="EMBL" id="KZ305026">
    <property type="protein sequence ID" value="PIA53397.1"/>
    <property type="molecule type" value="Genomic_DNA"/>
</dbReference>
<evidence type="ECO:0000313" key="8">
    <source>
        <dbReference type="Proteomes" id="UP000230069"/>
    </source>
</evidence>
<accession>A0A2G5ECV2</accession>
<dbReference type="Pfam" id="PF00249">
    <property type="entry name" value="Myb_DNA-binding"/>
    <property type="match status" value="1"/>
</dbReference>
<reference evidence="7 8" key="1">
    <citation type="submission" date="2017-09" db="EMBL/GenBank/DDBJ databases">
        <title>WGS assembly of Aquilegia coerulea Goldsmith.</title>
        <authorList>
            <person name="Hodges S."/>
            <person name="Kramer E."/>
            <person name="Nordborg M."/>
            <person name="Tomkins J."/>
            <person name="Borevitz J."/>
            <person name="Derieg N."/>
            <person name="Yan J."/>
            <person name="Mihaltcheva S."/>
            <person name="Hayes R.D."/>
            <person name="Rokhsar D."/>
        </authorList>
    </citation>
    <scope>NUCLEOTIDE SEQUENCE [LARGE SCALE GENOMIC DNA]</scope>
    <source>
        <strain evidence="8">cv. Goldsmith</strain>
    </source>
</reference>
<evidence type="ECO:0000256" key="4">
    <source>
        <dbReference type="SAM" id="MobiDB-lite"/>
    </source>
</evidence>
<organism evidence="7 8">
    <name type="scientific">Aquilegia coerulea</name>
    <name type="common">Rocky mountain columbine</name>
    <dbReference type="NCBI Taxonomy" id="218851"/>
    <lineage>
        <taxon>Eukaryota</taxon>
        <taxon>Viridiplantae</taxon>
        <taxon>Streptophyta</taxon>
        <taxon>Embryophyta</taxon>
        <taxon>Tracheophyta</taxon>
        <taxon>Spermatophyta</taxon>
        <taxon>Magnoliopsida</taxon>
        <taxon>Ranunculales</taxon>
        <taxon>Ranunculaceae</taxon>
        <taxon>Thalictroideae</taxon>
        <taxon>Aquilegia</taxon>
    </lineage>
</organism>
<dbReference type="AlphaFoldDB" id="A0A2G5ECV2"/>
<evidence type="ECO:0000259" key="6">
    <source>
        <dbReference type="Pfam" id="PF14379"/>
    </source>
</evidence>
<dbReference type="Pfam" id="PF14379">
    <property type="entry name" value="Myb_CC_LHEQLE"/>
    <property type="match status" value="1"/>
</dbReference>
<dbReference type="InterPro" id="IPR006447">
    <property type="entry name" value="Myb_dom_plants"/>
</dbReference>
<dbReference type="EMBL" id="KZ305026">
    <property type="protein sequence ID" value="PIA53396.1"/>
    <property type="molecule type" value="Genomic_DNA"/>
</dbReference>
<evidence type="ECO:0000313" key="7">
    <source>
        <dbReference type="EMBL" id="PIA53397.1"/>
    </source>
</evidence>
<dbReference type="InterPro" id="IPR001005">
    <property type="entry name" value="SANT/Myb"/>
</dbReference>
<evidence type="ECO:0000256" key="2">
    <source>
        <dbReference type="ARBA" id="ARBA00023163"/>
    </source>
</evidence>
<sequence length="392" mass="43489">MNTQKIGCYPLEFSGCSTDNSHPWPWNMGVCCQSSSSASQAGLQLSNLGSANSFTVASDHLGSEASVFNTAEHYYQLGTPMFSQLPKSNTYISSHSPFEDYLPVESERGVDFDIQSRDTLQSIVKYSLPNNQNPRPSENSYRTCRSLLGSEHSSPWQNKLVIDNAALNRKNPSNPSEGSHNTRVAYNPFASELDPPSFQLIPDKQSAQTSPGVISYTSASPVSSRAAVSNKTRIRWTQDLHERFVECVNCLGGADKATPKGILKLMDSDGLTIFHVKSHLQKYRMAKYIPESAEGKSDKKVPTSDTIKLDPKAGLHIAEALRLQLDVQMRLHEQLEIQRNLQVRIEEQGKQLKKMFDQQAKNSDLMCPDVQSTNQEDVSLEVSADKLASQNT</sequence>
<dbReference type="SUPFAM" id="SSF46689">
    <property type="entry name" value="Homeodomain-like"/>
    <property type="match status" value="1"/>
</dbReference>
<dbReference type="PANTHER" id="PTHR31499:SF85">
    <property type="entry name" value="TRANSCRIPTION FACTOR MYB-RELATED FAMILY"/>
    <property type="match status" value="1"/>
</dbReference>
<keyword evidence="2" id="KW-0804">Transcription</keyword>
<dbReference type="InterPro" id="IPR009057">
    <property type="entry name" value="Homeodomain-like_sf"/>
</dbReference>
<keyword evidence="3" id="KW-0539">Nucleus</keyword>
<proteinExistence type="predicted"/>
<dbReference type="Gene3D" id="1.10.10.60">
    <property type="entry name" value="Homeodomain-like"/>
    <property type="match status" value="1"/>
</dbReference>
<dbReference type="InterPro" id="IPR025756">
    <property type="entry name" value="Myb_CC_LHEQLE"/>
</dbReference>
<dbReference type="OrthoDB" id="551907at2759"/>
<feature type="region of interest" description="Disordered" evidence="4">
    <location>
        <begin position="363"/>
        <end position="392"/>
    </location>
</feature>
<evidence type="ECO:0000259" key="5">
    <source>
        <dbReference type="Pfam" id="PF00249"/>
    </source>
</evidence>
<keyword evidence="1" id="KW-0805">Transcription regulation</keyword>